<gene>
    <name evidence="9" type="ORF">BaRGS_00034198</name>
</gene>
<feature type="transmembrane region" description="Helical" evidence="8">
    <location>
        <begin position="15"/>
        <end position="31"/>
    </location>
</feature>
<dbReference type="FunFam" id="1.10.630.10:FF:000036">
    <property type="entry name" value="CYtochrome P450 family"/>
    <property type="match status" value="1"/>
</dbReference>
<keyword evidence="5 7" id="KW-0408">Iron</keyword>
<keyword evidence="8" id="KW-0812">Transmembrane</keyword>
<dbReference type="InterPro" id="IPR001128">
    <property type="entry name" value="Cyt_P450"/>
</dbReference>
<dbReference type="PANTHER" id="PTHR24300:SF397">
    <property type="entry name" value="CYTOCHROME P450 2U1"/>
    <property type="match status" value="1"/>
</dbReference>
<evidence type="ECO:0000256" key="4">
    <source>
        <dbReference type="ARBA" id="ARBA00023002"/>
    </source>
</evidence>
<dbReference type="InterPro" id="IPR050182">
    <property type="entry name" value="Cytochrome_P450_fam2"/>
</dbReference>
<evidence type="ECO:0000256" key="7">
    <source>
        <dbReference type="PIRSR" id="PIRSR602401-1"/>
    </source>
</evidence>
<evidence type="ECO:0000256" key="1">
    <source>
        <dbReference type="ARBA" id="ARBA00001971"/>
    </source>
</evidence>
<comment type="caution">
    <text evidence="9">The sequence shown here is derived from an EMBL/GenBank/DDBJ whole genome shotgun (WGS) entry which is preliminary data.</text>
</comment>
<evidence type="ECO:0008006" key="11">
    <source>
        <dbReference type="Google" id="ProtNLM"/>
    </source>
</evidence>
<keyword evidence="10" id="KW-1185">Reference proteome</keyword>
<evidence type="ECO:0000256" key="3">
    <source>
        <dbReference type="ARBA" id="ARBA00022723"/>
    </source>
</evidence>
<dbReference type="Proteomes" id="UP001519460">
    <property type="component" value="Unassembled WGS sequence"/>
</dbReference>
<organism evidence="9 10">
    <name type="scientific">Batillaria attramentaria</name>
    <dbReference type="NCBI Taxonomy" id="370345"/>
    <lineage>
        <taxon>Eukaryota</taxon>
        <taxon>Metazoa</taxon>
        <taxon>Spiralia</taxon>
        <taxon>Lophotrochozoa</taxon>
        <taxon>Mollusca</taxon>
        <taxon>Gastropoda</taxon>
        <taxon>Caenogastropoda</taxon>
        <taxon>Sorbeoconcha</taxon>
        <taxon>Cerithioidea</taxon>
        <taxon>Batillariidae</taxon>
        <taxon>Batillaria</taxon>
    </lineage>
</organism>
<reference evidence="9 10" key="1">
    <citation type="journal article" date="2023" name="Sci. Data">
        <title>Genome assembly of the Korean intertidal mud-creeper Batillaria attramentaria.</title>
        <authorList>
            <person name="Patra A.K."/>
            <person name="Ho P.T."/>
            <person name="Jun S."/>
            <person name="Lee S.J."/>
            <person name="Kim Y."/>
            <person name="Won Y.J."/>
        </authorList>
    </citation>
    <scope>NUCLEOTIDE SEQUENCE [LARGE SCALE GENOMIC DNA]</scope>
    <source>
        <strain evidence="9">Wonlab-2016</strain>
    </source>
</reference>
<keyword evidence="4" id="KW-0560">Oxidoreductase</keyword>
<feature type="binding site" description="axial binding residue" evidence="7">
    <location>
        <position position="434"/>
    </location>
    <ligand>
        <name>heme</name>
        <dbReference type="ChEBI" id="CHEBI:30413"/>
    </ligand>
    <ligandPart>
        <name>Fe</name>
        <dbReference type="ChEBI" id="CHEBI:18248"/>
    </ligandPart>
</feature>
<evidence type="ECO:0000256" key="2">
    <source>
        <dbReference type="ARBA" id="ARBA00010617"/>
    </source>
</evidence>
<keyword evidence="6" id="KW-0503">Monooxygenase</keyword>
<keyword evidence="7" id="KW-0349">Heme</keyword>
<dbReference type="Pfam" id="PF00067">
    <property type="entry name" value="p450"/>
    <property type="match status" value="1"/>
</dbReference>
<dbReference type="PRINTS" id="PR00463">
    <property type="entry name" value="EP450I"/>
</dbReference>
<evidence type="ECO:0000256" key="5">
    <source>
        <dbReference type="ARBA" id="ARBA00023004"/>
    </source>
</evidence>
<dbReference type="SUPFAM" id="SSF48264">
    <property type="entry name" value="Cytochrome P450"/>
    <property type="match status" value="1"/>
</dbReference>
<comment type="cofactor">
    <cofactor evidence="1 7">
        <name>heme</name>
        <dbReference type="ChEBI" id="CHEBI:30413"/>
    </cofactor>
</comment>
<dbReference type="PANTHER" id="PTHR24300">
    <property type="entry name" value="CYTOCHROME P450 508A4-RELATED"/>
    <property type="match status" value="1"/>
</dbReference>
<dbReference type="InterPro" id="IPR036396">
    <property type="entry name" value="Cyt_P450_sf"/>
</dbReference>
<proteinExistence type="inferred from homology"/>
<name>A0ABD0JIE5_9CAEN</name>
<dbReference type="GO" id="GO:0004497">
    <property type="term" value="F:monooxygenase activity"/>
    <property type="evidence" value="ECO:0007669"/>
    <property type="project" value="UniProtKB-KW"/>
</dbReference>
<dbReference type="Gene3D" id="1.10.630.10">
    <property type="entry name" value="Cytochrome P450"/>
    <property type="match status" value="1"/>
</dbReference>
<dbReference type="GO" id="GO:0046872">
    <property type="term" value="F:metal ion binding"/>
    <property type="evidence" value="ECO:0007669"/>
    <property type="project" value="UniProtKB-KW"/>
</dbReference>
<evidence type="ECO:0000313" key="10">
    <source>
        <dbReference type="Proteomes" id="UP001519460"/>
    </source>
</evidence>
<evidence type="ECO:0000256" key="6">
    <source>
        <dbReference type="ARBA" id="ARBA00023033"/>
    </source>
</evidence>
<evidence type="ECO:0000313" key="9">
    <source>
        <dbReference type="EMBL" id="KAK7474553.1"/>
    </source>
</evidence>
<keyword evidence="3 7" id="KW-0479">Metal-binding</keyword>
<dbReference type="EMBL" id="JACVVK020000433">
    <property type="protein sequence ID" value="KAK7474553.1"/>
    <property type="molecule type" value="Genomic_DNA"/>
</dbReference>
<keyword evidence="8" id="KW-0472">Membrane</keyword>
<evidence type="ECO:0000256" key="8">
    <source>
        <dbReference type="SAM" id="Phobius"/>
    </source>
</evidence>
<accession>A0ABD0JIE5</accession>
<comment type="similarity">
    <text evidence="2">Belongs to the cytochrome P450 family.</text>
</comment>
<sequence length="487" mass="55141">MSVIEQLISTFSSDPTTVCIFVAVFIVVLLWRRRSSGGRLPPGPPSYPIVGSYLSLRGTANPFEGFEPLAEKYGDVMFLKFFRAPMLVLSGYETVHEALVKNADMFSDRPDFTATVKLFKDYGDGIVWNNGASWRELRKFALQGMREIGVGRQGVEEKIQEEVTLFVASLAKEEGQPIEFKRRAMKATNNVISSVVFGRRFEYDDPKMSELLKFLDDLFKPQPALANLANLFPWLAVLPPVKKVQNEGLERIVPVLDFIRDRISERQETFDKDIIRDFVDLYHAKRRDNADESVFRGAETTATSLTWHVLYMLHYPDVQKKCQLEIDREVGRGRPVTLADKASLPYTEATVMEVLRMSNTGVLALPHALNQGGEFRGYTLPPATMVMVNLRSVHMQPDKWDKPEVFNPQRFIGPDGHVTRPPAFMPFGLGPRSCTGEMLAKQELFLFFANLLQRFHLKPATPELTSLKGVMGLVNSPQPFEVKFVAR</sequence>
<dbReference type="PRINTS" id="PR00385">
    <property type="entry name" value="P450"/>
</dbReference>
<dbReference type="InterPro" id="IPR002401">
    <property type="entry name" value="Cyt_P450_E_grp-I"/>
</dbReference>
<protein>
    <recommendedName>
        <fullName evidence="11">Cytochrome P450</fullName>
    </recommendedName>
</protein>
<keyword evidence="8" id="KW-1133">Transmembrane helix</keyword>
<dbReference type="AlphaFoldDB" id="A0ABD0JIE5"/>